<keyword evidence="3" id="KW-1185">Reference proteome</keyword>
<dbReference type="Proteomes" id="UP001189429">
    <property type="component" value="Unassembled WGS sequence"/>
</dbReference>
<reference evidence="2" key="1">
    <citation type="submission" date="2023-10" db="EMBL/GenBank/DDBJ databases">
        <authorList>
            <person name="Chen Y."/>
            <person name="Shah S."/>
            <person name="Dougan E. K."/>
            <person name="Thang M."/>
            <person name="Chan C."/>
        </authorList>
    </citation>
    <scope>NUCLEOTIDE SEQUENCE [LARGE SCALE GENOMIC DNA]</scope>
</reference>
<evidence type="ECO:0000313" key="2">
    <source>
        <dbReference type="EMBL" id="CAK0803755.1"/>
    </source>
</evidence>
<gene>
    <name evidence="2" type="ORF">PCOR1329_LOCUS10816</name>
</gene>
<evidence type="ECO:0008006" key="4">
    <source>
        <dbReference type="Google" id="ProtNLM"/>
    </source>
</evidence>
<sequence>AQGRRAHAHAEPAPQHDNCAGSPRHLAREGQWPPILEGRRVPLLRRGPQIDMDSAAAGLGRLRGLACDAEGELFATAAQGPDGRTALLLGSAARGSAGGRGASVVLRPAPACPALGDDGPLDLSILGCGGGGECAALVLPRGAQRLVACPLVSPALGNNTAGGGGASEGTGAAAGAGLATNLSRASRTAAARRSPTTRTAPAPTARGSSSRRTSPPSASRRVPPRAARPAWTAWWWAPPRGAWC</sequence>
<proteinExistence type="predicted"/>
<name>A0ABN9QFD4_9DINO</name>
<feature type="region of interest" description="Disordered" evidence="1">
    <location>
        <begin position="1"/>
        <end position="33"/>
    </location>
</feature>
<comment type="caution">
    <text evidence="2">The sequence shown here is derived from an EMBL/GenBank/DDBJ whole genome shotgun (WGS) entry which is preliminary data.</text>
</comment>
<evidence type="ECO:0000256" key="1">
    <source>
        <dbReference type="SAM" id="MobiDB-lite"/>
    </source>
</evidence>
<evidence type="ECO:0000313" key="3">
    <source>
        <dbReference type="Proteomes" id="UP001189429"/>
    </source>
</evidence>
<feature type="region of interest" description="Disordered" evidence="1">
    <location>
        <begin position="166"/>
        <end position="228"/>
    </location>
</feature>
<organism evidence="2 3">
    <name type="scientific">Prorocentrum cordatum</name>
    <dbReference type="NCBI Taxonomy" id="2364126"/>
    <lineage>
        <taxon>Eukaryota</taxon>
        <taxon>Sar</taxon>
        <taxon>Alveolata</taxon>
        <taxon>Dinophyceae</taxon>
        <taxon>Prorocentrales</taxon>
        <taxon>Prorocentraceae</taxon>
        <taxon>Prorocentrum</taxon>
    </lineage>
</organism>
<feature type="non-terminal residue" evidence="2">
    <location>
        <position position="1"/>
    </location>
</feature>
<protein>
    <recommendedName>
        <fullName evidence="4">Anaphase-promoting complex subunit 1</fullName>
    </recommendedName>
</protein>
<dbReference type="EMBL" id="CAUYUJ010003083">
    <property type="protein sequence ID" value="CAK0803755.1"/>
    <property type="molecule type" value="Genomic_DNA"/>
</dbReference>
<feature type="compositionally biased region" description="Low complexity" evidence="1">
    <location>
        <begin position="175"/>
        <end position="228"/>
    </location>
</feature>
<accession>A0ABN9QFD4</accession>